<reference evidence="2" key="1">
    <citation type="submission" date="2021-07" db="EMBL/GenBank/DDBJ databases">
        <authorList>
            <person name="Durling M."/>
        </authorList>
    </citation>
    <scope>NUCLEOTIDE SEQUENCE</scope>
</reference>
<keyword evidence="1" id="KW-0479">Metal-binding</keyword>
<dbReference type="InterPro" id="IPR002401">
    <property type="entry name" value="Cyt_P450_E_grp-I"/>
</dbReference>
<sequence>MTPFMRNNVDFESISRDEILATFNFVIIGGSESSATALTGIFNHLSRKENRDILGTLCADIRVISEGLRLCNPVPGGLPRVVPEGGDTYCGIFLPEGTRLEARNFAINRSQKYFDNPDKLSASKPFTSGFHCCLGRPLAMLELRLVIIKVLLAFDVSVDSADSVNFDDFPVIMLIQKLPMVLRLKSRDVGIEVV</sequence>
<comment type="cofactor">
    <cofactor evidence="1">
        <name>heme</name>
        <dbReference type="ChEBI" id="CHEBI:30413"/>
    </cofactor>
</comment>
<feature type="binding site" description="axial binding residue" evidence="1">
    <location>
        <position position="133"/>
    </location>
    <ligand>
        <name>heme</name>
        <dbReference type="ChEBI" id="CHEBI:30413"/>
    </ligand>
    <ligandPart>
        <name>Fe</name>
        <dbReference type="ChEBI" id="CHEBI:18248"/>
    </ligandPart>
</feature>
<evidence type="ECO:0008006" key="4">
    <source>
        <dbReference type="Google" id="ProtNLM"/>
    </source>
</evidence>
<evidence type="ECO:0000313" key="2">
    <source>
        <dbReference type="EMBL" id="CAG8980508.1"/>
    </source>
</evidence>
<dbReference type="GO" id="GO:0004497">
    <property type="term" value="F:monooxygenase activity"/>
    <property type="evidence" value="ECO:0007669"/>
    <property type="project" value="InterPro"/>
</dbReference>
<dbReference type="Pfam" id="PF00067">
    <property type="entry name" value="p450"/>
    <property type="match status" value="1"/>
</dbReference>
<dbReference type="GO" id="GO:0005506">
    <property type="term" value="F:iron ion binding"/>
    <property type="evidence" value="ECO:0007669"/>
    <property type="project" value="InterPro"/>
</dbReference>
<dbReference type="InterPro" id="IPR036396">
    <property type="entry name" value="Cyt_P450_sf"/>
</dbReference>
<dbReference type="PANTHER" id="PTHR24305:SF199">
    <property type="entry name" value="P450, PUTATIVE (EUROFUNG)-RELATED"/>
    <property type="match status" value="1"/>
</dbReference>
<proteinExistence type="predicted"/>
<dbReference type="OrthoDB" id="1470350at2759"/>
<organism evidence="2 3">
    <name type="scientific">Hymenoscyphus albidus</name>
    <dbReference type="NCBI Taxonomy" id="595503"/>
    <lineage>
        <taxon>Eukaryota</taxon>
        <taxon>Fungi</taxon>
        <taxon>Dikarya</taxon>
        <taxon>Ascomycota</taxon>
        <taxon>Pezizomycotina</taxon>
        <taxon>Leotiomycetes</taxon>
        <taxon>Helotiales</taxon>
        <taxon>Helotiaceae</taxon>
        <taxon>Hymenoscyphus</taxon>
    </lineage>
</organism>
<keyword evidence="3" id="KW-1185">Reference proteome</keyword>
<comment type="caution">
    <text evidence="2">The sequence shown here is derived from an EMBL/GenBank/DDBJ whole genome shotgun (WGS) entry which is preliminary data.</text>
</comment>
<accession>A0A9N9LV97</accession>
<gene>
    <name evidence="2" type="ORF">HYALB_00013740</name>
</gene>
<keyword evidence="1" id="KW-0349">Heme</keyword>
<keyword evidence="1" id="KW-0408">Iron</keyword>
<dbReference type="InterPro" id="IPR050121">
    <property type="entry name" value="Cytochrome_P450_monoxygenase"/>
</dbReference>
<dbReference type="PRINTS" id="PR00463">
    <property type="entry name" value="EP450I"/>
</dbReference>
<dbReference type="InterPro" id="IPR001128">
    <property type="entry name" value="Cyt_P450"/>
</dbReference>
<protein>
    <recommendedName>
        <fullName evidence="4">Cytochrome P450</fullName>
    </recommendedName>
</protein>
<evidence type="ECO:0000256" key="1">
    <source>
        <dbReference type="PIRSR" id="PIRSR602401-1"/>
    </source>
</evidence>
<dbReference type="PANTHER" id="PTHR24305">
    <property type="entry name" value="CYTOCHROME P450"/>
    <property type="match status" value="1"/>
</dbReference>
<dbReference type="Proteomes" id="UP000701801">
    <property type="component" value="Unassembled WGS sequence"/>
</dbReference>
<dbReference type="GO" id="GO:0020037">
    <property type="term" value="F:heme binding"/>
    <property type="evidence" value="ECO:0007669"/>
    <property type="project" value="InterPro"/>
</dbReference>
<dbReference type="PRINTS" id="PR00385">
    <property type="entry name" value="P450"/>
</dbReference>
<dbReference type="EMBL" id="CAJVRM010000395">
    <property type="protein sequence ID" value="CAG8980508.1"/>
    <property type="molecule type" value="Genomic_DNA"/>
</dbReference>
<dbReference type="GO" id="GO:0016705">
    <property type="term" value="F:oxidoreductase activity, acting on paired donors, with incorporation or reduction of molecular oxygen"/>
    <property type="evidence" value="ECO:0007669"/>
    <property type="project" value="InterPro"/>
</dbReference>
<dbReference type="Gene3D" id="1.10.630.10">
    <property type="entry name" value="Cytochrome P450"/>
    <property type="match status" value="1"/>
</dbReference>
<dbReference type="AlphaFoldDB" id="A0A9N9LV97"/>
<dbReference type="SUPFAM" id="SSF48264">
    <property type="entry name" value="Cytochrome P450"/>
    <property type="match status" value="1"/>
</dbReference>
<evidence type="ECO:0000313" key="3">
    <source>
        <dbReference type="Proteomes" id="UP000701801"/>
    </source>
</evidence>
<name>A0A9N9LV97_9HELO</name>